<accession>A0ABT9DVR9</accession>
<comment type="caution">
    <text evidence="1">The sequence shown here is derived from an EMBL/GenBank/DDBJ whole genome shotgun (WGS) entry which is preliminary data.</text>
</comment>
<evidence type="ECO:0000313" key="1">
    <source>
        <dbReference type="EMBL" id="MDO9707973.1"/>
    </source>
</evidence>
<dbReference type="Proteomes" id="UP001243009">
    <property type="component" value="Unassembled WGS sequence"/>
</dbReference>
<protein>
    <submittedName>
        <fullName evidence="1">Uncharacterized protein</fullName>
    </submittedName>
</protein>
<evidence type="ECO:0000313" key="2">
    <source>
        <dbReference type="Proteomes" id="UP001243009"/>
    </source>
</evidence>
<dbReference type="EMBL" id="JAUTWS010000004">
    <property type="protein sequence ID" value="MDO9707973.1"/>
    <property type="molecule type" value="Genomic_DNA"/>
</dbReference>
<reference evidence="1 2" key="1">
    <citation type="submission" date="2023-08" db="EMBL/GenBank/DDBJ databases">
        <title>The draft genome sequence of Paracraurococcus sp. LOR1-02.</title>
        <authorList>
            <person name="Kingkaew E."/>
            <person name="Tanasupawat S."/>
        </authorList>
    </citation>
    <scope>NUCLEOTIDE SEQUENCE [LARGE SCALE GENOMIC DNA]</scope>
    <source>
        <strain evidence="1 2">LOR1-02</strain>
    </source>
</reference>
<organism evidence="1 2">
    <name type="scientific">Paracraurococcus lichenis</name>
    <dbReference type="NCBI Taxonomy" id="3064888"/>
    <lineage>
        <taxon>Bacteria</taxon>
        <taxon>Pseudomonadati</taxon>
        <taxon>Pseudomonadota</taxon>
        <taxon>Alphaproteobacteria</taxon>
        <taxon>Acetobacterales</taxon>
        <taxon>Roseomonadaceae</taxon>
        <taxon>Paracraurococcus</taxon>
    </lineage>
</organism>
<keyword evidence="2" id="KW-1185">Reference proteome</keyword>
<name>A0ABT9DVR9_9PROT</name>
<proteinExistence type="predicted"/>
<sequence length="62" mass="6260">MRKITLAAVADQGLVRLGAGVRQPARPALRPLAPATRPAPLAVPAAVADSGKVRLGAGVRRG</sequence>
<dbReference type="RefSeq" id="WP_305102832.1">
    <property type="nucleotide sequence ID" value="NZ_JAUTWS010000004.1"/>
</dbReference>
<gene>
    <name evidence="1" type="ORF">Q7A36_06435</name>
</gene>